<evidence type="ECO:0000256" key="6">
    <source>
        <dbReference type="ARBA" id="ARBA00023237"/>
    </source>
</evidence>
<organism evidence="10 11">
    <name type="scientific">Sinomicrobium oceani</name>
    <dbReference type="NCBI Taxonomy" id="1150368"/>
    <lineage>
        <taxon>Bacteria</taxon>
        <taxon>Pseudomonadati</taxon>
        <taxon>Bacteroidota</taxon>
        <taxon>Flavobacteriia</taxon>
        <taxon>Flavobacteriales</taxon>
        <taxon>Flavobacteriaceae</taxon>
        <taxon>Sinomicrobium</taxon>
    </lineage>
</organism>
<keyword evidence="11" id="KW-1185">Reference proteome</keyword>
<keyword evidence="6 7" id="KW-0998">Cell outer membrane</keyword>
<dbReference type="Gene3D" id="2.170.130.10">
    <property type="entry name" value="TonB-dependent receptor, plug domain"/>
    <property type="match status" value="1"/>
</dbReference>
<dbReference type="EMBL" id="FPJE01000004">
    <property type="protein sequence ID" value="SFW28021.1"/>
    <property type="molecule type" value="Genomic_DNA"/>
</dbReference>
<dbReference type="InterPro" id="IPR036942">
    <property type="entry name" value="Beta-barrel_TonB_sf"/>
</dbReference>
<dbReference type="Gene3D" id="2.60.40.1120">
    <property type="entry name" value="Carboxypeptidase-like, regulatory domain"/>
    <property type="match status" value="1"/>
</dbReference>
<dbReference type="SUPFAM" id="SSF56935">
    <property type="entry name" value="Porins"/>
    <property type="match status" value="1"/>
</dbReference>
<dbReference type="Pfam" id="PF07715">
    <property type="entry name" value="Plug"/>
    <property type="match status" value="1"/>
</dbReference>
<dbReference type="Gene3D" id="2.40.170.20">
    <property type="entry name" value="TonB-dependent receptor, beta-barrel domain"/>
    <property type="match status" value="1"/>
</dbReference>
<dbReference type="SUPFAM" id="SSF49464">
    <property type="entry name" value="Carboxypeptidase regulatory domain-like"/>
    <property type="match status" value="1"/>
</dbReference>
<evidence type="ECO:0000313" key="11">
    <source>
        <dbReference type="Proteomes" id="UP000182248"/>
    </source>
</evidence>
<reference evidence="10 11" key="1">
    <citation type="submission" date="2016-11" db="EMBL/GenBank/DDBJ databases">
        <authorList>
            <person name="Jaros S."/>
            <person name="Januszkiewicz K."/>
            <person name="Wedrychowicz H."/>
        </authorList>
    </citation>
    <scope>NUCLEOTIDE SEQUENCE [LARGE SCALE GENOMIC DNA]</scope>
    <source>
        <strain evidence="10 11">CGMCC 1.12145</strain>
    </source>
</reference>
<dbReference type="InterPro" id="IPR012910">
    <property type="entry name" value="Plug_dom"/>
</dbReference>
<evidence type="ECO:0000313" key="10">
    <source>
        <dbReference type="EMBL" id="SFW28021.1"/>
    </source>
</evidence>
<evidence type="ECO:0000256" key="5">
    <source>
        <dbReference type="ARBA" id="ARBA00023136"/>
    </source>
</evidence>
<feature type="chain" id="PRO_5012136934" evidence="8">
    <location>
        <begin position="27"/>
        <end position="1043"/>
    </location>
</feature>
<dbReference type="InterPro" id="IPR037066">
    <property type="entry name" value="Plug_dom_sf"/>
</dbReference>
<evidence type="ECO:0000259" key="9">
    <source>
        <dbReference type="Pfam" id="PF07715"/>
    </source>
</evidence>
<evidence type="ECO:0000256" key="7">
    <source>
        <dbReference type="PROSITE-ProRule" id="PRU01360"/>
    </source>
</evidence>
<evidence type="ECO:0000256" key="8">
    <source>
        <dbReference type="SAM" id="SignalP"/>
    </source>
</evidence>
<keyword evidence="5 7" id="KW-0472">Membrane</keyword>
<dbReference type="GO" id="GO:0009279">
    <property type="term" value="C:cell outer membrane"/>
    <property type="evidence" value="ECO:0007669"/>
    <property type="project" value="UniProtKB-SubCell"/>
</dbReference>
<dbReference type="STRING" id="1150368.SAMN02927921_00894"/>
<dbReference type="InterPro" id="IPR023997">
    <property type="entry name" value="TonB-dep_OMP_SusC/RagA_CS"/>
</dbReference>
<dbReference type="RefSeq" id="WP_072316187.1">
    <property type="nucleotide sequence ID" value="NZ_FPJE01000004.1"/>
</dbReference>
<evidence type="ECO:0000256" key="2">
    <source>
        <dbReference type="ARBA" id="ARBA00022448"/>
    </source>
</evidence>
<dbReference type="InterPro" id="IPR023996">
    <property type="entry name" value="TonB-dep_OMP_SusC/RagA"/>
</dbReference>
<feature type="signal peptide" evidence="8">
    <location>
        <begin position="1"/>
        <end position="26"/>
    </location>
</feature>
<dbReference type="InterPro" id="IPR039426">
    <property type="entry name" value="TonB-dep_rcpt-like"/>
</dbReference>
<feature type="domain" description="TonB-dependent receptor plug" evidence="9">
    <location>
        <begin position="120"/>
        <end position="229"/>
    </location>
</feature>
<keyword evidence="3 7" id="KW-1134">Transmembrane beta strand</keyword>
<dbReference type="Proteomes" id="UP000182248">
    <property type="component" value="Unassembled WGS sequence"/>
</dbReference>
<dbReference type="FunFam" id="2.170.130.10:FF:000003">
    <property type="entry name" value="SusC/RagA family TonB-linked outer membrane protein"/>
    <property type="match status" value="1"/>
</dbReference>
<dbReference type="OrthoDB" id="9768177at2"/>
<name>A0A1K1MYF5_9FLAO</name>
<dbReference type="Pfam" id="PF13715">
    <property type="entry name" value="CarbopepD_reg_2"/>
    <property type="match status" value="1"/>
</dbReference>
<dbReference type="InterPro" id="IPR008969">
    <property type="entry name" value="CarboxyPept-like_regulatory"/>
</dbReference>
<dbReference type="NCBIfam" id="TIGR04057">
    <property type="entry name" value="SusC_RagA_signa"/>
    <property type="match status" value="1"/>
</dbReference>
<gene>
    <name evidence="10" type="ORF">SAMN02927921_00894</name>
</gene>
<dbReference type="AlphaFoldDB" id="A0A1K1MYF5"/>
<evidence type="ECO:0000256" key="4">
    <source>
        <dbReference type="ARBA" id="ARBA00022692"/>
    </source>
</evidence>
<keyword evidence="2 7" id="KW-0813">Transport</keyword>
<accession>A0A1K1MYF5</accession>
<evidence type="ECO:0000256" key="1">
    <source>
        <dbReference type="ARBA" id="ARBA00004571"/>
    </source>
</evidence>
<comment type="subcellular location">
    <subcellularLocation>
        <location evidence="1 7">Cell outer membrane</location>
        <topology evidence="1 7">Multi-pass membrane protein</topology>
    </subcellularLocation>
</comment>
<protein>
    <submittedName>
        <fullName evidence="10">TonB-linked outer membrane protein, SusC/RagA family</fullName>
    </submittedName>
</protein>
<evidence type="ECO:0000256" key="3">
    <source>
        <dbReference type="ARBA" id="ARBA00022452"/>
    </source>
</evidence>
<dbReference type="NCBIfam" id="TIGR04056">
    <property type="entry name" value="OMP_RagA_SusC"/>
    <property type="match status" value="1"/>
</dbReference>
<keyword evidence="8" id="KW-0732">Signal</keyword>
<sequence>MKDFPTKRHGLMCLFILLCSLSSAYAQTPVSGVVTSATDNMPLPGVTVVLKNSSRGVATDFDGNYEISVSGDNAVLVFSYMGYISQEIPVNGRKTIDVSLKEDISQLDEVVVVGYGTQKKATMTGAVSTVSSETIQNRPATGMTTALQGTVPGLSITRSTGQPGEEGLSMEIRGVSSANGATPPLVIIDGVTSRPEALQGLNPSDVESVSVLKDGAAAAIYGARAAGGVILITTRTGTKGKAVFEYTGQLTAQWALNVPDRLSLLEEAEYSNLARANAGIGPEYSDFDLENIRNNIPYVVDPENPNKYIMYNQRHISEDVLRKVYFMHNHNFSARGGSEKMRYNFSLGYQDQDGIFKIGPDQYTRWNARINVSADLTKHLNLDSRIYYTDEYKKRSSSTINGYGLFQQVYQARTRFPIFTPEGKLFGGAGSSGNNTYALLKAGGYVHDNFGGLNSVFTLTAKDFVKGLEFRTIYGREDQRRDLDTFRRTVELWDRADTPVYLLNNPNFYEVNRRNIVTQNFQFLVDYDLTLAEKHNFHVLAGYQWEDFTRKTVVASASNMFTNDLPSLNFADQENLNNSESVGEFANQSLLGRFNYTYDDKYLLEFTLRSDESSRLAPGQRVKWFTSASGGWNMHRESWFSDNISFISQLKPRFSWGQLGGANSEDIIGNYSYLPILSVSNNLVLGQDKGRNTYVSQGSIPSSSLAWETIETFNYGIDFGFFGNKLSGSFDFYEKFNKNMLVRIPRPATLGVTPPMVNTGELKSWGWELNLNYRNRIGENFKYNVGLNLSDNQNKLINYGGVSVVSDGNNTRIEGMPLRTLWGYETVPGYIETDQQLAAAPFYHNNTGIGDIEYVDLDGDGRITPGDGNLQNPGDLRMMGTTDPRYLFGVTLGGNWKNIDFNFFFQGVGKRNIIPSIYVRQPLQASWIQPRKYHMDYYTPDNPDAAFPRPFLAGGHNFVASDRWILNAAYVRLKNMQIGYSLPESVLEKIGFSRFRIYCSAEDILTFTNLGPFKGVIDPEQRDLSNSDYPLSGKLALGINLAF</sequence>
<comment type="similarity">
    <text evidence="7">Belongs to the TonB-dependent receptor family.</text>
</comment>
<proteinExistence type="inferred from homology"/>
<keyword evidence="4 7" id="KW-0812">Transmembrane</keyword>
<dbReference type="PROSITE" id="PS52016">
    <property type="entry name" value="TONB_DEPENDENT_REC_3"/>
    <property type="match status" value="1"/>
</dbReference>